<feature type="transmembrane region" description="Helical" evidence="7">
    <location>
        <begin position="120"/>
        <end position="140"/>
    </location>
</feature>
<feature type="transmembrane region" description="Helical" evidence="7">
    <location>
        <begin position="196"/>
        <end position="216"/>
    </location>
</feature>
<dbReference type="PANTHER" id="PTHR31885">
    <property type="entry name" value="GH04784P"/>
    <property type="match status" value="1"/>
</dbReference>
<comment type="similarity">
    <text evidence="2">Belongs to the TMEM86 family.</text>
</comment>
<proteinExistence type="inferred from homology"/>
<keyword evidence="4 7" id="KW-1133">Transmembrane helix</keyword>
<comment type="subcellular location">
    <subcellularLocation>
        <location evidence="1">Membrane</location>
        <topology evidence="1">Multi-pass membrane protein</topology>
    </subcellularLocation>
</comment>
<dbReference type="PANTHER" id="PTHR31885:SF6">
    <property type="entry name" value="GH04784P"/>
    <property type="match status" value="1"/>
</dbReference>
<feature type="region of interest" description="Disordered" evidence="6">
    <location>
        <begin position="223"/>
        <end position="242"/>
    </location>
</feature>
<evidence type="ECO:0000256" key="1">
    <source>
        <dbReference type="ARBA" id="ARBA00004141"/>
    </source>
</evidence>
<evidence type="ECO:0000256" key="7">
    <source>
        <dbReference type="SAM" id="Phobius"/>
    </source>
</evidence>
<gene>
    <name evidence="8" type="ORF">IDM40_15915</name>
</gene>
<keyword evidence="9" id="KW-1185">Reference proteome</keyword>
<feature type="transmembrane region" description="Helical" evidence="7">
    <location>
        <begin position="36"/>
        <end position="53"/>
    </location>
</feature>
<feature type="compositionally biased region" description="Basic and acidic residues" evidence="6">
    <location>
        <begin position="233"/>
        <end position="242"/>
    </location>
</feature>
<dbReference type="InterPro" id="IPR012506">
    <property type="entry name" value="TMEM86B-like"/>
</dbReference>
<comment type="caution">
    <text evidence="8">The sequence shown here is derived from an EMBL/GenBank/DDBJ whole genome shotgun (WGS) entry which is preliminary data.</text>
</comment>
<evidence type="ECO:0000313" key="8">
    <source>
        <dbReference type="EMBL" id="MBE3000175.1"/>
    </source>
</evidence>
<feature type="transmembrane region" description="Helical" evidence="7">
    <location>
        <begin position="146"/>
        <end position="163"/>
    </location>
</feature>
<organism evidence="8 9">
    <name type="scientific">Nocardiopsis coralli</name>
    <dbReference type="NCBI Taxonomy" id="2772213"/>
    <lineage>
        <taxon>Bacteria</taxon>
        <taxon>Bacillati</taxon>
        <taxon>Actinomycetota</taxon>
        <taxon>Actinomycetes</taxon>
        <taxon>Streptosporangiales</taxon>
        <taxon>Nocardiopsidaceae</taxon>
        <taxon>Nocardiopsis</taxon>
    </lineage>
</organism>
<evidence type="ECO:0000256" key="2">
    <source>
        <dbReference type="ARBA" id="ARBA00007375"/>
    </source>
</evidence>
<accession>A0ABR9P8L0</accession>
<evidence type="ECO:0000256" key="5">
    <source>
        <dbReference type="ARBA" id="ARBA00023136"/>
    </source>
</evidence>
<dbReference type="RefSeq" id="WP_193122790.1">
    <property type="nucleotide sequence ID" value="NZ_JADBGI010000013.1"/>
</dbReference>
<evidence type="ECO:0000256" key="4">
    <source>
        <dbReference type="ARBA" id="ARBA00022989"/>
    </source>
</evidence>
<sequence length="242" mass="25796">MIPRRPLPRLLLTAFAALCLVHLTVQVTGPAEWSRPTQGLLMPVLAALVVSAVPRPYDRLTWLVLAALAFSWLGDTVPVLADGDTAMLVLIGFFLVAQVVYAIAFWPLRGESILHRRRGLVVVYALVVGVLVGVCLPGAGPLVVPAVLYGVVLGTMAVLATGVHRLAAVGAVLFVFSDALIALRAFVPVFDLPHDGVWVMATYTAAQVLIVLGVLARKDGERIGTPGPLPHGEPAREQPERM</sequence>
<feature type="transmembrane region" description="Helical" evidence="7">
    <location>
        <begin position="170"/>
        <end position="190"/>
    </location>
</feature>
<evidence type="ECO:0000313" key="9">
    <source>
        <dbReference type="Proteomes" id="UP000806528"/>
    </source>
</evidence>
<reference evidence="8 9" key="1">
    <citation type="submission" date="2020-09" db="EMBL/GenBank/DDBJ databases">
        <title>Diversity and distribution of actinomycetes associated with coral in the coast of Hainan.</title>
        <authorList>
            <person name="Li F."/>
        </authorList>
    </citation>
    <scope>NUCLEOTIDE SEQUENCE [LARGE SCALE GENOMIC DNA]</scope>
    <source>
        <strain evidence="8 9">HNM0947</strain>
    </source>
</reference>
<keyword evidence="3 7" id="KW-0812">Transmembrane</keyword>
<feature type="transmembrane region" description="Helical" evidence="7">
    <location>
        <begin position="87"/>
        <end position="108"/>
    </location>
</feature>
<feature type="transmembrane region" description="Helical" evidence="7">
    <location>
        <begin position="60"/>
        <end position="81"/>
    </location>
</feature>
<evidence type="ECO:0000256" key="3">
    <source>
        <dbReference type="ARBA" id="ARBA00022692"/>
    </source>
</evidence>
<dbReference type="Proteomes" id="UP000806528">
    <property type="component" value="Unassembled WGS sequence"/>
</dbReference>
<name>A0ABR9P8L0_9ACTN</name>
<dbReference type="Pfam" id="PF07947">
    <property type="entry name" value="YhhN"/>
    <property type="match status" value="1"/>
</dbReference>
<evidence type="ECO:0000256" key="6">
    <source>
        <dbReference type="SAM" id="MobiDB-lite"/>
    </source>
</evidence>
<protein>
    <submittedName>
        <fullName evidence="8">Lysoplasmalogenase</fullName>
    </submittedName>
</protein>
<keyword evidence="5 7" id="KW-0472">Membrane</keyword>
<dbReference type="EMBL" id="JADBGI010000013">
    <property type="protein sequence ID" value="MBE3000175.1"/>
    <property type="molecule type" value="Genomic_DNA"/>
</dbReference>